<keyword evidence="2" id="KW-1185">Reference proteome</keyword>
<name>A0AAD5YNF6_9APHY</name>
<comment type="caution">
    <text evidence="1">The sequence shown here is derived from an EMBL/GenBank/DDBJ whole genome shotgun (WGS) entry which is preliminary data.</text>
</comment>
<dbReference type="Proteomes" id="UP001212997">
    <property type="component" value="Unassembled WGS sequence"/>
</dbReference>
<reference evidence="1" key="1">
    <citation type="submission" date="2022-07" db="EMBL/GenBank/DDBJ databases">
        <title>Genome Sequence of Physisporinus lineatus.</title>
        <authorList>
            <person name="Buettner E."/>
        </authorList>
    </citation>
    <scope>NUCLEOTIDE SEQUENCE</scope>
    <source>
        <strain evidence="1">VT162</strain>
    </source>
</reference>
<dbReference type="AlphaFoldDB" id="A0AAD5YNF6"/>
<evidence type="ECO:0000313" key="2">
    <source>
        <dbReference type="Proteomes" id="UP001212997"/>
    </source>
</evidence>
<gene>
    <name evidence="1" type="ORF">NLI96_g825</name>
</gene>
<evidence type="ECO:0000313" key="1">
    <source>
        <dbReference type="EMBL" id="KAJ3491242.1"/>
    </source>
</evidence>
<protein>
    <submittedName>
        <fullName evidence="1">Uncharacterized protein</fullName>
    </submittedName>
</protein>
<dbReference type="EMBL" id="JANAWD010000015">
    <property type="protein sequence ID" value="KAJ3491242.1"/>
    <property type="molecule type" value="Genomic_DNA"/>
</dbReference>
<accession>A0AAD5YNF6</accession>
<sequence>MENIPYNFRTYLTNEDIERLNGFNHLPHSIHQHPRSAAWGLDRGGRDDRSRTLCSITGIPLDVIFLGEAKTWYFVTKDNKIRPKVTINLKPLRAQDGTAGWNLLDRIGFTNIRDGRSAQPGTPEDQLPLTIHEEISQNSMVLVRATVQRYTPRVRRVNNGNNAQGFNGARFEDPNQLDPLRYMAFFHLEAITIVHN</sequence>
<proteinExistence type="predicted"/>
<organism evidence="1 2">
    <name type="scientific">Meripilus lineatus</name>
    <dbReference type="NCBI Taxonomy" id="2056292"/>
    <lineage>
        <taxon>Eukaryota</taxon>
        <taxon>Fungi</taxon>
        <taxon>Dikarya</taxon>
        <taxon>Basidiomycota</taxon>
        <taxon>Agaricomycotina</taxon>
        <taxon>Agaricomycetes</taxon>
        <taxon>Polyporales</taxon>
        <taxon>Meripilaceae</taxon>
        <taxon>Meripilus</taxon>
    </lineage>
</organism>